<protein>
    <recommendedName>
        <fullName evidence="3">Lipoprotein</fullName>
    </recommendedName>
</protein>
<comment type="caution">
    <text evidence="1">The sequence shown here is derived from an EMBL/GenBank/DDBJ whole genome shotgun (WGS) entry which is preliminary data.</text>
</comment>
<name>A0ABU8D766_9GAMM</name>
<proteinExistence type="predicted"/>
<dbReference type="Proteomes" id="UP001387215">
    <property type="component" value="Unassembled WGS sequence"/>
</dbReference>
<dbReference type="RefSeq" id="WP_141233389.1">
    <property type="nucleotide sequence ID" value="NZ_JBANDL010000002.1"/>
</dbReference>
<dbReference type="EMBL" id="JBANDL010000002">
    <property type="protein sequence ID" value="MEI2456856.1"/>
    <property type="molecule type" value="Genomic_DNA"/>
</dbReference>
<evidence type="ECO:0000313" key="1">
    <source>
        <dbReference type="EMBL" id="MEI2456856.1"/>
    </source>
</evidence>
<accession>A0ABU8D766</accession>
<sequence length="149" mass="15711">MVAILVLSGCSSLPWSAESAASNEIDWLSSHGAPIPLEANELKPSAYVEVGGSELSKAIELLRHSKVVGLEGDIELFSSARNRLVGRRFFLLRAKKDDIEGSYSVFLANGQALVLYSHLGGCGDETKSALVVASEAPIVQVFGGCSSGM</sequence>
<reference evidence="1 2" key="1">
    <citation type="submission" date="2024-02" db="EMBL/GenBank/DDBJ databases">
        <title>Lysobacter Genome Sequencing and Mining.</title>
        <authorList>
            <person name="Bierman J."/>
            <person name="Walker M.C."/>
        </authorList>
    </citation>
    <scope>NUCLEOTIDE SEQUENCE [LARGE SCALE GENOMIC DNA]</scope>
    <source>
        <strain evidence="1 2">PB6250</strain>
    </source>
</reference>
<keyword evidence="2" id="KW-1185">Reference proteome</keyword>
<gene>
    <name evidence="1" type="ORF">V2J18_19555</name>
</gene>
<evidence type="ECO:0008006" key="3">
    <source>
        <dbReference type="Google" id="ProtNLM"/>
    </source>
</evidence>
<evidence type="ECO:0000313" key="2">
    <source>
        <dbReference type="Proteomes" id="UP001387215"/>
    </source>
</evidence>
<organism evidence="1 2">
    <name type="scientific">Lysobacter firmicutimachus</name>
    <dbReference type="NCBI Taxonomy" id="1792846"/>
    <lineage>
        <taxon>Bacteria</taxon>
        <taxon>Pseudomonadati</taxon>
        <taxon>Pseudomonadota</taxon>
        <taxon>Gammaproteobacteria</taxon>
        <taxon>Lysobacterales</taxon>
        <taxon>Lysobacteraceae</taxon>
        <taxon>Lysobacter</taxon>
    </lineage>
</organism>